<organism evidence="1 2">
    <name type="scientific">Limosilactobacillus oris PB013-T2-3</name>
    <dbReference type="NCBI Taxonomy" id="908339"/>
    <lineage>
        <taxon>Bacteria</taxon>
        <taxon>Bacillati</taxon>
        <taxon>Bacillota</taxon>
        <taxon>Bacilli</taxon>
        <taxon>Lactobacillales</taxon>
        <taxon>Lactobacillaceae</taxon>
        <taxon>Limosilactobacillus</taxon>
    </lineage>
</organism>
<dbReference type="Pfam" id="PF05135">
    <property type="entry name" value="Phage_connect_1"/>
    <property type="match status" value="1"/>
</dbReference>
<dbReference type="eggNOG" id="ENOG5033E9D">
    <property type="taxonomic scope" value="Bacteria"/>
</dbReference>
<dbReference type="InterPro" id="IPR021146">
    <property type="entry name" value="Phage_gp6-like_head-tail"/>
</dbReference>
<evidence type="ECO:0000313" key="1">
    <source>
        <dbReference type="EMBL" id="EFQ52180.1"/>
    </source>
</evidence>
<evidence type="ECO:0008006" key="3">
    <source>
        <dbReference type="Google" id="ProtNLM"/>
    </source>
</evidence>
<name>E3CAS2_9LACO</name>
<sequence length="122" mass="13898">MADQVKSDLDNLKVMLGMTGSGDDVEVDELLNLILDNTAMQLKFKTGTKLSENVPEELNYILIEVAVKRYNRLKNEGMTSYSQEGETISFAANDFDEFKDDLKRWNEQNNAGVLETVDPFRR</sequence>
<dbReference type="EMBL" id="AEKL01000087">
    <property type="protein sequence ID" value="EFQ52180.1"/>
    <property type="molecule type" value="Genomic_DNA"/>
</dbReference>
<protein>
    <recommendedName>
        <fullName evidence="3">Phage DNA packaging protein</fullName>
    </recommendedName>
</protein>
<dbReference type="AlphaFoldDB" id="E3CAS2"/>
<dbReference type="OrthoDB" id="1701341at2"/>
<reference evidence="1 2" key="1">
    <citation type="submission" date="2010-10" db="EMBL/GenBank/DDBJ databases">
        <authorList>
            <person name="Durkin A.S."/>
            <person name="Madupu R."/>
            <person name="Torralba M."/>
            <person name="Gillis M."/>
            <person name="Methe B."/>
            <person name="Sutton G."/>
            <person name="Nelson K.E."/>
        </authorList>
    </citation>
    <scope>NUCLEOTIDE SEQUENCE [LARGE SCALE GENOMIC DNA]</scope>
    <source>
        <strain evidence="1 2">PB013-T2-3</strain>
    </source>
</reference>
<accession>E3CAS2</accession>
<proteinExistence type="predicted"/>
<dbReference type="RefSeq" id="WP_003714707.1">
    <property type="nucleotide sequence ID" value="NZ_AEKL01000087.1"/>
</dbReference>
<evidence type="ECO:0000313" key="2">
    <source>
        <dbReference type="Proteomes" id="UP000003070"/>
    </source>
</evidence>
<gene>
    <name evidence="1" type="ORF">HMPREF9265_0942</name>
</gene>
<comment type="caution">
    <text evidence="1">The sequence shown here is derived from an EMBL/GenBank/DDBJ whole genome shotgun (WGS) entry which is preliminary data.</text>
</comment>
<dbReference type="Proteomes" id="UP000003070">
    <property type="component" value="Unassembled WGS sequence"/>
</dbReference>